<evidence type="ECO:0000313" key="15">
    <source>
        <dbReference type="Proteomes" id="UP000214720"/>
    </source>
</evidence>
<keyword evidence="8" id="KW-0560">Oxidoreductase</keyword>
<dbReference type="InterPro" id="IPR033885">
    <property type="entry name" value="AlkB/XylM"/>
</dbReference>
<feature type="transmembrane region" description="Helical" evidence="12">
    <location>
        <begin position="31"/>
        <end position="48"/>
    </location>
</feature>
<sequence>MLCWCRSGKGFWLSLGLPLSAGVLFAANKAWIFVGIILVIIPAFDAFLGRGAPLQRAEVEHTTERQVPCWFALCWAMALAIAAHKSITAAPLEFIGLVVACGALSATAMAHLHELGHRSGSLWQAISDIAFTVAGYPHYRFSHNLHHAHLGDPSFGSTAPMGTSSWKHAGRSYLLALRASANFRSYEDLAIPRAVLRNILIALLLVAVPFGLHAWQMAIFFLGYALVSVFIVETVGYMQHYGLDNHSARNAIHSWDVDFWLSNCLLVNNGNHGVHHEQGESPYSRLTPTSATLPGGYFQMLWLSLVPPLWFSVMDRRVEVLTKRRRRQLVAIHDQFCRDLGEVA</sequence>
<reference evidence="15" key="1">
    <citation type="submission" date="2017-01" db="EMBL/GenBank/DDBJ databases">
        <title>Genome Analysis of Deinococcus marmoris KOPRI26562.</title>
        <authorList>
            <person name="Kim J.H."/>
            <person name="Oh H.-M."/>
        </authorList>
    </citation>
    <scope>NUCLEOTIDE SEQUENCE [LARGE SCALE GENOMIC DNA]</scope>
    <source>
        <strain evidence="15">PAMC 26633</strain>
    </source>
</reference>
<keyword evidence="3" id="KW-1003">Cell membrane</keyword>
<evidence type="ECO:0000256" key="1">
    <source>
        <dbReference type="ARBA" id="ARBA00004429"/>
    </source>
</evidence>
<evidence type="ECO:0000256" key="7">
    <source>
        <dbReference type="ARBA" id="ARBA00022989"/>
    </source>
</evidence>
<dbReference type="PANTHER" id="PTHR38674:SF1">
    <property type="entry name" value="ALKANE 1-MONOOXYGENASE 1"/>
    <property type="match status" value="1"/>
</dbReference>
<keyword evidence="11 12" id="KW-0472">Membrane</keyword>
<comment type="subcellular location">
    <subcellularLocation>
        <location evidence="1">Cell inner membrane</location>
        <topology evidence="1">Multi-pass membrane protein</topology>
    </subcellularLocation>
</comment>
<dbReference type="PANTHER" id="PTHR38674">
    <property type="entry name" value="ALKANE 1-MONOOXYGENASE 1"/>
    <property type="match status" value="1"/>
</dbReference>
<accession>A0A226WKN0</accession>
<evidence type="ECO:0000256" key="6">
    <source>
        <dbReference type="ARBA" id="ARBA00022723"/>
    </source>
</evidence>
<evidence type="ECO:0000256" key="5">
    <source>
        <dbReference type="ARBA" id="ARBA00022692"/>
    </source>
</evidence>
<evidence type="ECO:0000256" key="2">
    <source>
        <dbReference type="ARBA" id="ARBA00010823"/>
    </source>
</evidence>
<name>A0A226WKN0_CABSO</name>
<keyword evidence="10 14" id="KW-0503">Monooxygenase</keyword>
<protein>
    <submittedName>
        <fullName evidence="14">Alkane-1 monooxygenase</fullName>
    </submittedName>
</protein>
<comment type="caution">
    <text evidence="14">The sequence shown here is derived from an EMBL/GenBank/DDBJ whole genome shotgun (WGS) entry which is preliminary data.</text>
</comment>
<dbReference type="GO" id="GO:0005886">
    <property type="term" value="C:plasma membrane"/>
    <property type="evidence" value="ECO:0007669"/>
    <property type="project" value="UniProtKB-SubCell"/>
</dbReference>
<evidence type="ECO:0000256" key="8">
    <source>
        <dbReference type="ARBA" id="ARBA00023002"/>
    </source>
</evidence>
<feature type="transmembrane region" description="Helical" evidence="12">
    <location>
        <begin position="194"/>
        <end position="212"/>
    </location>
</feature>
<dbReference type="GO" id="GO:0046872">
    <property type="term" value="F:metal ion binding"/>
    <property type="evidence" value="ECO:0007669"/>
    <property type="project" value="UniProtKB-KW"/>
</dbReference>
<dbReference type="GO" id="GO:0006629">
    <property type="term" value="P:lipid metabolic process"/>
    <property type="evidence" value="ECO:0007669"/>
    <property type="project" value="InterPro"/>
</dbReference>
<dbReference type="Proteomes" id="UP000214720">
    <property type="component" value="Unassembled WGS sequence"/>
</dbReference>
<keyword evidence="5 12" id="KW-0812">Transmembrane</keyword>
<evidence type="ECO:0000256" key="4">
    <source>
        <dbReference type="ARBA" id="ARBA00022519"/>
    </source>
</evidence>
<dbReference type="EMBL" id="MTHB01000299">
    <property type="protein sequence ID" value="OXC71732.1"/>
    <property type="molecule type" value="Genomic_DNA"/>
</dbReference>
<keyword evidence="6" id="KW-0479">Metal-binding</keyword>
<evidence type="ECO:0000259" key="13">
    <source>
        <dbReference type="Pfam" id="PF00487"/>
    </source>
</evidence>
<keyword evidence="9" id="KW-0408">Iron</keyword>
<evidence type="ECO:0000256" key="11">
    <source>
        <dbReference type="ARBA" id="ARBA00023136"/>
    </source>
</evidence>
<evidence type="ECO:0000256" key="10">
    <source>
        <dbReference type="ARBA" id="ARBA00023033"/>
    </source>
</evidence>
<keyword evidence="7 12" id="KW-1133">Transmembrane helix</keyword>
<feature type="transmembrane region" description="Helical" evidence="12">
    <location>
        <begin position="218"/>
        <end position="238"/>
    </location>
</feature>
<dbReference type="AlphaFoldDB" id="A0A226WKN0"/>
<organism evidence="14 15">
    <name type="scientific">Caballeronia sordidicola</name>
    <name type="common">Burkholderia sordidicola</name>
    <dbReference type="NCBI Taxonomy" id="196367"/>
    <lineage>
        <taxon>Bacteria</taxon>
        <taxon>Pseudomonadati</taxon>
        <taxon>Pseudomonadota</taxon>
        <taxon>Betaproteobacteria</taxon>
        <taxon>Burkholderiales</taxon>
        <taxon>Burkholderiaceae</taxon>
        <taxon>Caballeronia</taxon>
    </lineage>
</organism>
<dbReference type="InterPro" id="IPR005804">
    <property type="entry name" value="FA_desaturase_dom"/>
</dbReference>
<keyword evidence="4" id="KW-0997">Cell inner membrane</keyword>
<feature type="transmembrane region" description="Helical" evidence="12">
    <location>
        <begin position="69"/>
        <end position="88"/>
    </location>
</feature>
<gene>
    <name evidence="14" type="ORF">BSU04_45615</name>
</gene>
<evidence type="ECO:0000313" key="14">
    <source>
        <dbReference type="EMBL" id="OXC71732.1"/>
    </source>
</evidence>
<evidence type="ECO:0000256" key="3">
    <source>
        <dbReference type="ARBA" id="ARBA00022475"/>
    </source>
</evidence>
<evidence type="ECO:0000256" key="9">
    <source>
        <dbReference type="ARBA" id="ARBA00023004"/>
    </source>
</evidence>
<proteinExistence type="inferred from homology"/>
<feature type="transmembrane region" description="Helical" evidence="12">
    <location>
        <begin position="94"/>
        <end position="112"/>
    </location>
</feature>
<dbReference type="Pfam" id="PF00487">
    <property type="entry name" value="FA_desaturase"/>
    <property type="match status" value="1"/>
</dbReference>
<dbReference type="GO" id="GO:0004497">
    <property type="term" value="F:monooxygenase activity"/>
    <property type="evidence" value="ECO:0007669"/>
    <property type="project" value="UniProtKB-KW"/>
</dbReference>
<evidence type="ECO:0000256" key="12">
    <source>
        <dbReference type="SAM" id="Phobius"/>
    </source>
</evidence>
<comment type="similarity">
    <text evidence="2">Belongs to the fatty acid desaturase type 1 family. AlkB subfamily.</text>
</comment>
<feature type="domain" description="Fatty acid desaturase" evidence="13">
    <location>
        <begin position="97"/>
        <end position="290"/>
    </location>
</feature>